<dbReference type="InterPro" id="IPR017853">
    <property type="entry name" value="GH"/>
</dbReference>
<accession>A0A1T4V5S1</accession>
<dbReference type="Proteomes" id="UP000190814">
    <property type="component" value="Unassembled WGS sequence"/>
</dbReference>
<dbReference type="GO" id="GO:0045490">
    <property type="term" value="P:pectin catabolic process"/>
    <property type="evidence" value="ECO:0007669"/>
    <property type="project" value="TreeGrafter"/>
</dbReference>
<evidence type="ECO:0000256" key="3">
    <source>
        <dbReference type="ARBA" id="ARBA00023295"/>
    </source>
</evidence>
<feature type="chain" id="PRO_5039747197" description="Arabinogalactan endo-beta-1,4-galactanase" evidence="4">
    <location>
        <begin position="26"/>
        <end position="607"/>
    </location>
</feature>
<dbReference type="EMBL" id="FUXZ01000002">
    <property type="protein sequence ID" value="SKA60234.1"/>
    <property type="molecule type" value="Genomic_DNA"/>
</dbReference>
<dbReference type="STRING" id="39495.SAMN02745111_00217"/>
<dbReference type="RefSeq" id="WP_078765108.1">
    <property type="nucleotide sequence ID" value="NZ_FUXZ01000002.1"/>
</dbReference>
<keyword evidence="4" id="KW-0732">Signal</keyword>
<proteinExistence type="inferred from homology"/>
<reference evidence="5 6" key="1">
    <citation type="submission" date="2017-02" db="EMBL/GenBank/DDBJ databases">
        <authorList>
            <person name="Peterson S.W."/>
        </authorList>
    </citation>
    <scope>NUCLEOTIDE SEQUENCE [LARGE SCALE GENOMIC DNA]</scope>
    <source>
        <strain evidence="5 6">ATCC 35992</strain>
    </source>
</reference>
<protein>
    <recommendedName>
        <fullName evidence="4">Arabinogalactan endo-beta-1,4-galactanase</fullName>
        <ecNumber evidence="4">3.2.1.89</ecNumber>
    </recommendedName>
</protein>
<dbReference type="PANTHER" id="PTHR34983:SF2">
    <property type="entry name" value="ENDO-BETA-1,4-GALACTANASE"/>
    <property type="match status" value="1"/>
</dbReference>
<dbReference type="Gene3D" id="3.20.20.80">
    <property type="entry name" value="Glycosidases"/>
    <property type="match status" value="1"/>
</dbReference>
<dbReference type="Pfam" id="PF07745">
    <property type="entry name" value="Glyco_hydro_53"/>
    <property type="match status" value="1"/>
</dbReference>
<dbReference type="GO" id="GO:0031218">
    <property type="term" value="F:arabinogalactan endo-1,4-beta-galactosidase activity"/>
    <property type="evidence" value="ECO:0007669"/>
    <property type="project" value="UniProtKB-EC"/>
</dbReference>
<dbReference type="PANTHER" id="PTHR34983">
    <property type="entry name" value="ARABINOGALACTAN ENDO-BETA-1,4-GALACTANASE A"/>
    <property type="match status" value="1"/>
</dbReference>
<dbReference type="OrthoDB" id="9768786at2"/>
<dbReference type="SUPFAM" id="SSF51445">
    <property type="entry name" value="(Trans)glycosidases"/>
    <property type="match status" value="1"/>
</dbReference>
<comment type="catalytic activity">
    <reaction evidence="4">
        <text>The enzyme specifically hydrolyzes (1-&gt;4)-beta-D-galactosidic linkages in type I arabinogalactans.</text>
        <dbReference type="EC" id="3.2.1.89"/>
    </reaction>
</comment>
<dbReference type="PROSITE" id="PS51257">
    <property type="entry name" value="PROKAR_LIPOPROTEIN"/>
    <property type="match status" value="1"/>
</dbReference>
<evidence type="ECO:0000256" key="2">
    <source>
        <dbReference type="ARBA" id="ARBA00022801"/>
    </source>
</evidence>
<keyword evidence="6" id="KW-1185">Reference proteome</keyword>
<feature type="signal peptide" evidence="4">
    <location>
        <begin position="1"/>
        <end position="25"/>
    </location>
</feature>
<dbReference type="GO" id="GO:0015926">
    <property type="term" value="F:glucosidase activity"/>
    <property type="evidence" value="ECO:0007669"/>
    <property type="project" value="InterPro"/>
</dbReference>
<dbReference type="Gene3D" id="2.60.120.260">
    <property type="entry name" value="Galactose-binding domain-like"/>
    <property type="match status" value="1"/>
</dbReference>
<comment type="similarity">
    <text evidence="1 4">Belongs to the glycosyl hydrolase 53 family.</text>
</comment>
<dbReference type="AlphaFoldDB" id="A0A1T4V5S1"/>
<gene>
    <name evidence="5" type="ORF">SAMN02745111_00217</name>
</gene>
<keyword evidence="2 4" id="KW-0378">Hydrolase</keyword>
<organism evidence="5 6">
    <name type="scientific">Eubacterium uniforme</name>
    <dbReference type="NCBI Taxonomy" id="39495"/>
    <lineage>
        <taxon>Bacteria</taxon>
        <taxon>Bacillati</taxon>
        <taxon>Bacillota</taxon>
        <taxon>Clostridia</taxon>
        <taxon>Eubacteriales</taxon>
        <taxon>Eubacteriaceae</taxon>
        <taxon>Eubacterium</taxon>
    </lineage>
</organism>
<keyword evidence="3 4" id="KW-0326">Glycosidase</keyword>
<sequence length="607" mass="66744">MRKTKFMKKVSAVILLSSLSLLTFGCSNPKSNKDTKKDNKKSTEVTTEANINANNSLTNGDFEAKDFSGWETTGDIIKVQTDDWATVNKTYFVKMSADAADASFEVKQSFKSSVSGDCAAGIDYEGAASFAGSCKLTVEANGKSASVDFKPSKDWDFWEKTSTSENPIKVEESDVVTITITGDLKKGDWGDFDNIVFDKADSLKGDSSNEKKSFDNITYGGAKGSGSIDYKGITYNGMLINNGNYIKGVDISSVLSVEKSGFVYKNADGSKGDLFKILADNGINCVRVRIWNDPYKQGPPKSAINSYGGGVCDLDYAVEIAKRCKKAGISFFPDFHYSDWWSDPGRSICPKAWEGMSVDEKAKAAAEFTTEALKKIGDTGVNILIASVGNETNNFMAGESGIENIAIIMKDAAEAIRAYDKNILIAVHFTNPEKTNYLASYAKPLDEAGVDYDIFASSYYPFWHGTLDNLKSKLDLVADNYGKLTMIAEYSYSYMGSQDATATQKEYKKASPENQYDAIKLINEFSASINNCIGTFYWEPAWPLTDESTWDEYGSGWTSSIAKEYDPNTAPEKAQGSACYEQSWFDQEGNQNPVLSKGLFKKLWKDK</sequence>
<dbReference type="InterPro" id="IPR011683">
    <property type="entry name" value="Glyco_hydro_53"/>
</dbReference>
<dbReference type="EC" id="3.2.1.89" evidence="4"/>
<evidence type="ECO:0000256" key="4">
    <source>
        <dbReference type="RuleBase" id="RU361192"/>
    </source>
</evidence>
<evidence type="ECO:0000313" key="5">
    <source>
        <dbReference type="EMBL" id="SKA60234.1"/>
    </source>
</evidence>
<evidence type="ECO:0000256" key="1">
    <source>
        <dbReference type="ARBA" id="ARBA00010687"/>
    </source>
</evidence>
<name>A0A1T4V5S1_9FIRM</name>
<evidence type="ECO:0000313" key="6">
    <source>
        <dbReference type="Proteomes" id="UP000190814"/>
    </source>
</evidence>